<comment type="caution">
    <text evidence="1">The sequence shown here is derived from an EMBL/GenBank/DDBJ whole genome shotgun (WGS) entry which is preliminary data.</text>
</comment>
<accession>A0ABW2TWX6</accession>
<dbReference type="InterPro" id="IPR045684">
    <property type="entry name" value="DUF6191"/>
</dbReference>
<gene>
    <name evidence="1" type="ORF">ACFQV2_38565</name>
</gene>
<reference evidence="2" key="1">
    <citation type="journal article" date="2019" name="Int. J. Syst. Evol. Microbiol.">
        <title>The Global Catalogue of Microorganisms (GCM) 10K type strain sequencing project: providing services to taxonomists for standard genome sequencing and annotation.</title>
        <authorList>
            <consortium name="The Broad Institute Genomics Platform"/>
            <consortium name="The Broad Institute Genome Sequencing Center for Infectious Disease"/>
            <person name="Wu L."/>
            <person name="Ma J."/>
        </authorList>
    </citation>
    <scope>NUCLEOTIDE SEQUENCE [LARGE SCALE GENOMIC DNA]</scope>
    <source>
        <strain evidence="2">JCM 17695</strain>
    </source>
</reference>
<dbReference type="Proteomes" id="UP001596512">
    <property type="component" value="Unassembled WGS sequence"/>
</dbReference>
<sequence length="92" mass="9836">MLALTIPGLVVLLVVVALVERVGRGRKGGLPATAAGLEDFAGVFQASRKVDQEHKQHSLMMRDEIGDNAPPRTVVDFSAGTVHLVVPPVQER</sequence>
<dbReference type="EMBL" id="JBHTEY010000004">
    <property type="protein sequence ID" value="MFC7618397.1"/>
    <property type="molecule type" value="Genomic_DNA"/>
</dbReference>
<proteinExistence type="predicted"/>
<evidence type="ECO:0000313" key="2">
    <source>
        <dbReference type="Proteomes" id="UP001596512"/>
    </source>
</evidence>
<keyword evidence="2" id="KW-1185">Reference proteome</keyword>
<name>A0ABW2TWX6_9PSEU</name>
<organism evidence="1 2">
    <name type="scientific">Actinokineospora soli</name>
    <dbReference type="NCBI Taxonomy" id="1048753"/>
    <lineage>
        <taxon>Bacteria</taxon>
        <taxon>Bacillati</taxon>
        <taxon>Actinomycetota</taxon>
        <taxon>Actinomycetes</taxon>
        <taxon>Pseudonocardiales</taxon>
        <taxon>Pseudonocardiaceae</taxon>
        <taxon>Actinokineospora</taxon>
    </lineage>
</organism>
<protein>
    <submittedName>
        <fullName evidence="1">DUF6191 domain-containing protein</fullName>
    </submittedName>
</protein>
<dbReference type="Pfam" id="PF19690">
    <property type="entry name" value="DUF6191"/>
    <property type="match status" value="1"/>
</dbReference>
<evidence type="ECO:0000313" key="1">
    <source>
        <dbReference type="EMBL" id="MFC7618397.1"/>
    </source>
</evidence>